<proteinExistence type="predicted"/>
<evidence type="ECO:0000313" key="3">
    <source>
        <dbReference type="WBParaSite" id="maker-uti_cns_0002230-snap-gene-0.10-mRNA-1"/>
    </source>
</evidence>
<keyword evidence="2" id="KW-1185">Reference proteome</keyword>
<reference evidence="3" key="1">
    <citation type="submission" date="2016-11" db="UniProtKB">
        <authorList>
            <consortium name="WormBaseParasite"/>
        </authorList>
    </citation>
    <scope>IDENTIFICATION</scope>
</reference>
<feature type="compositionally biased region" description="Basic and acidic residues" evidence="1">
    <location>
        <begin position="72"/>
        <end position="84"/>
    </location>
</feature>
<protein>
    <submittedName>
        <fullName evidence="3">Transmembrane protein</fullName>
    </submittedName>
</protein>
<organism evidence="2 3">
    <name type="scientific">Macrostomum lignano</name>
    <dbReference type="NCBI Taxonomy" id="282301"/>
    <lineage>
        <taxon>Eukaryota</taxon>
        <taxon>Metazoa</taxon>
        <taxon>Spiralia</taxon>
        <taxon>Lophotrochozoa</taxon>
        <taxon>Platyhelminthes</taxon>
        <taxon>Rhabditophora</taxon>
        <taxon>Macrostomorpha</taxon>
        <taxon>Macrostomida</taxon>
        <taxon>Macrostomidae</taxon>
        <taxon>Macrostomum</taxon>
    </lineage>
</organism>
<evidence type="ECO:0000313" key="2">
    <source>
        <dbReference type="Proteomes" id="UP000095280"/>
    </source>
</evidence>
<sequence>FCRTFLCPRFQPDSREMDSSRKTARRLTASVLLVAAIAACPWADAFAVAPWDQGDDLSPTQDAASDAASAYDEGKRSTDGKADDLSSQFGGHLHWSAEDLVYPQPLPVFEPLRGKRAQNQAGPSKDELEVD</sequence>
<evidence type="ECO:0000256" key="1">
    <source>
        <dbReference type="SAM" id="MobiDB-lite"/>
    </source>
</evidence>
<dbReference type="WBParaSite" id="maker-uti_cns_0002230-snap-gene-0.10-mRNA-1">
    <property type="protein sequence ID" value="maker-uti_cns_0002230-snap-gene-0.10-mRNA-1"/>
    <property type="gene ID" value="maker-uti_cns_0002230-snap-gene-0.10"/>
</dbReference>
<name>A0A1I8GJL9_9PLAT</name>
<feature type="region of interest" description="Disordered" evidence="1">
    <location>
        <begin position="51"/>
        <end position="88"/>
    </location>
</feature>
<dbReference type="Proteomes" id="UP000095280">
    <property type="component" value="Unplaced"/>
</dbReference>
<feature type="region of interest" description="Disordered" evidence="1">
    <location>
        <begin position="111"/>
        <end position="131"/>
    </location>
</feature>
<accession>A0A1I8GJL9</accession>
<dbReference type="AlphaFoldDB" id="A0A1I8GJL9"/>